<dbReference type="RefSeq" id="WP_244706411.1">
    <property type="nucleotide sequence ID" value="NZ_CP095007.1"/>
</dbReference>
<name>A0AAX3AS00_HALDO</name>
<keyword evidence="2" id="KW-0614">Plasmid</keyword>
<geneLocation type="plasmid" evidence="2 3">
    <name>unnamed2</name>
</geneLocation>
<evidence type="ECO:0000313" key="3">
    <source>
        <dbReference type="Proteomes" id="UP000830542"/>
    </source>
</evidence>
<organism evidence="2 3">
    <name type="scientific">Halococcus dombrowskii</name>
    <dbReference type="NCBI Taxonomy" id="179637"/>
    <lineage>
        <taxon>Archaea</taxon>
        <taxon>Methanobacteriati</taxon>
        <taxon>Methanobacteriota</taxon>
        <taxon>Stenosarchaea group</taxon>
        <taxon>Halobacteria</taxon>
        <taxon>Halobacteriales</taxon>
        <taxon>Halococcaceae</taxon>
        <taxon>Halococcus</taxon>
    </lineage>
</organism>
<protein>
    <submittedName>
        <fullName evidence="2">Transposase</fullName>
    </submittedName>
</protein>
<reference evidence="2" key="1">
    <citation type="submission" date="2022-04" db="EMBL/GenBank/DDBJ databases">
        <title>Sequencing and genomic assembly of Halococcus dombrowskii.</title>
        <authorList>
            <person name="Lim S.W."/>
            <person name="MacLea K.S."/>
        </authorList>
    </citation>
    <scope>NUCLEOTIDE SEQUENCE</scope>
    <source>
        <strain evidence="2">H4</strain>
        <plasmid evidence="2">unnamed2</plasmid>
    </source>
</reference>
<dbReference type="GeneID" id="71763540"/>
<evidence type="ECO:0000259" key="1">
    <source>
        <dbReference type="Pfam" id="PF01609"/>
    </source>
</evidence>
<sequence>MAGSSSLSMSSQTASPADVLDDTPVAKVLRSAKRRVIAALDLDFLDEWMDNGPGRNPKYDRSQMLRGLLLCTAEVKFQFRELEECFDSMIGRLICEFDDETPVLSTIWECWNRLQPYIQRVFDRIVQLLDSVGLYGDRFAFDSTHLPCSRTDPDGVWMWESASEEWVYGYGLLVAVDCASDLPAGAVVVQRKQHPETATLECFERLIVNTDVTTVLGDSAFDTLEFHDRCVDRQILPVCTYNPRNTADPLDIVFRIEAFAEESDIQLDRTALQDAFDGRIAVERFFSTAKEDDRRLSFRVQGRQRVETHVGLVLIDRLLTALANRLDNPTANLRKAKPW</sequence>
<dbReference type="AlphaFoldDB" id="A0AAX3AS00"/>
<dbReference type="GO" id="GO:0004803">
    <property type="term" value="F:transposase activity"/>
    <property type="evidence" value="ECO:0007669"/>
    <property type="project" value="InterPro"/>
</dbReference>
<dbReference type="InterPro" id="IPR002559">
    <property type="entry name" value="Transposase_11"/>
</dbReference>
<feature type="domain" description="Transposase IS4-like" evidence="1">
    <location>
        <begin position="138"/>
        <end position="315"/>
    </location>
</feature>
<evidence type="ECO:0000313" key="2">
    <source>
        <dbReference type="EMBL" id="UOO97087.1"/>
    </source>
</evidence>
<gene>
    <name evidence="2" type="ORF">MUK72_16790</name>
</gene>
<dbReference type="Pfam" id="PF01609">
    <property type="entry name" value="DDE_Tnp_1"/>
    <property type="match status" value="1"/>
</dbReference>
<dbReference type="Proteomes" id="UP000830542">
    <property type="component" value="Plasmid unnamed2"/>
</dbReference>
<dbReference type="GO" id="GO:0006313">
    <property type="term" value="P:DNA transposition"/>
    <property type="evidence" value="ECO:0007669"/>
    <property type="project" value="InterPro"/>
</dbReference>
<accession>A0AAX3AS00</accession>
<keyword evidence="3" id="KW-1185">Reference proteome</keyword>
<proteinExistence type="predicted"/>
<dbReference type="EMBL" id="CP095007">
    <property type="protein sequence ID" value="UOO97087.1"/>
    <property type="molecule type" value="Genomic_DNA"/>
</dbReference>
<dbReference type="GO" id="GO:0003677">
    <property type="term" value="F:DNA binding"/>
    <property type="evidence" value="ECO:0007669"/>
    <property type="project" value="InterPro"/>
</dbReference>
<dbReference type="KEGG" id="hdo:MUK72_16790"/>